<accession>A0A1V9Y676</accession>
<dbReference type="Proteomes" id="UP000243579">
    <property type="component" value="Unassembled WGS sequence"/>
</dbReference>
<feature type="compositionally biased region" description="Basic and acidic residues" evidence="1">
    <location>
        <begin position="92"/>
        <end position="104"/>
    </location>
</feature>
<reference evidence="2 3" key="1">
    <citation type="journal article" date="2014" name="Genome Biol. Evol.">
        <title>The secreted proteins of Achlya hypogyna and Thraustotheca clavata identify the ancestral oomycete secretome and reveal gene acquisitions by horizontal gene transfer.</title>
        <authorList>
            <person name="Misner I."/>
            <person name="Blouin N."/>
            <person name="Leonard G."/>
            <person name="Richards T.A."/>
            <person name="Lane C.E."/>
        </authorList>
    </citation>
    <scope>NUCLEOTIDE SEQUENCE [LARGE SCALE GENOMIC DNA]</scope>
    <source>
        <strain evidence="2 3">ATCC 48635</strain>
    </source>
</reference>
<feature type="region of interest" description="Disordered" evidence="1">
    <location>
        <begin position="159"/>
        <end position="198"/>
    </location>
</feature>
<keyword evidence="3" id="KW-1185">Reference proteome</keyword>
<protein>
    <submittedName>
        <fullName evidence="2">Uncharacterized protein</fullName>
    </submittedName>
</protein>
<feature type="compositionally biased region" description="Low complexity" evidence="1">
    <location>
        <begin position="159"/>
        <end position="170"/>
    </location>
</feature>
<sequence>MFTTPAMQRMLMWNVPVTLAAMRNHAPPPTNVTTLVSLNITVLSVVHSARASKDAPSTVLPVVLRSHQGASLSVEAQHPASSSVASQPSTDKAGEVVKARDPKQETTITTAPTTLDHMPEAPTVPQDLNSELVDESSAPTFALDDIIGEAISPVTENLTTTNTTCNDATTMSPEEDTPLITTSATEPTPTPGATHIPVQLPEPEEEKLPALVDSQQPEIPSGKELGAIDAASLAGSSTASEDGDDDTRDHVLAIKVKPLLEHAAPLPSPIPETNGTEPLFSMDLMSDVDDSEYGWSSVYASSECTEPESADSLDTGRSRRRSRLPRPREGAVQPELQPCLRRNNRSATSLAGLELKARVESPARPRGDVTSRLYNPSYHQERDSKFAQLREQRELEQCTFRPSTNGKPPATRRRRHRMSI</sequence>
<feature type="compositionally biased region" description="Basic residues" evidence="1">
    <location>
        <begin position="410"/>
        <end position="420"/>
    </location>
</feature>
<feature type="compositionally biased region" description="Polar residues" evidence="1">
    <location>
        <begin position="79"/>
        <end position="90"/>
    </location>
</feature>
<organism evidence="2 3">
    <name type="scientific">Achlya hypogyna</name>
    <name type="common">Oomycete</name>
    <name type="synonym">Protoachlya hypogyna</name>
    <dbReference type="NCBI Taxonomy" id="1202772"/>
    <lineage>
        <taxon>Eukaryota</taxon>
        <taxon>Sar</taxon>
        <taxon>Stramenopiles</taxon>
        <taxon>Oomycota</taxon>
        <taxon>Saprolegniomycetes</taxon>
        <taxon>Saprolegniales</taxon>
        <taxon>Achlyaceae</taxon>
        <taxon>Achlya</taxon>
    </lineage>
</organism>
<name>A0A1V9Y676_ACHHY</name>
<gene>
    <name evidence="2" type="ORF">ACHHYP_16598</name>
</gene>
<comment type="caution">
    <text evidence="2">The sequence shown here is derived from an EMBL/GenBank/DDBJ whole genome shotgun (WGS) entry which is preliminary data.</text>
</comment>
<evidence type="ECO:0000256" key="1">
    <source>
        <dbReference type="SAM" id="MobiDB-lite"/>
    </source>
</evidence>
<feature type="region of interest" description="Disordered" evidence="1">
    <location>
        <begin position="73"/>
        <end position="104"/>
    </location>
</feature>
<proteinExistence type="predicted"/>
<evidence type="ECO:0000313" key="2">
    <source>
        <dbReference type="EMBL" id="OQR81232.1"/>
    </source>
</evidence>
<feature type="compositionally biased region" description="Basic and acidic residues" evidence="1">
    <location>
        <begin position="379"/>
        <end position="396"/>
    </location>
</feature>
<evidence type="ECO:0000313" key="3">
    <source>
        <dbReference type="Proteomes" id="UP000243579"/>
    </source>
</evidence>
<feature type="region of interest" description="Disordered" evidence="1">
    <location>
        <begin position="299"/>
        <end position="420"/>
    </location>
</feature>
<dbReference type="OrthoDB" id="10487726at2759"/>
<dbReference type="AlphaFoldDB" id="A0A1V9Y676"/>
<feature type="compositionally biased region" description="Basic and acidic residues" evidence="1">
    <location>
        <begin position="355"/>
        <end position="369"/>
    </location>
</feature>
<dbReference type="EMBL" id="JNBR01002826">
    <property type="protein sequence ID" value="OQR81232.1"/>
    <property type="molecule type" value="Genomic_DNA"/>
</dbReference>